<reference evidence="5" key="1">
    <citation type="submission" date="2020-05" db="EMBL/GenBank/DDBJ databases">
        <title>Mycena genomes resolve the evolution of fungal bioluminescence.</title>
        <authorList>
            <person name="Tsai I.J."/>
        </authorList>
    </citation>
    <scope>NUCLEOTIDE SEQUENCE</scope>
    <source>
        <strain evidence="5">CCC161011</strain>
    </source>
</reference>
<dbReference type="OrthoDB" id="3340390at2759"/>
<evidence type="ECO:0000256" key="1">
    <source>
        <dbReference type="ARBA" id="ARBA00005706"/>
    </source>
</evidence>
<dbReference type="InterPro" id="IPR050816">
    <property type="entry name" value="Flavin-dep_Halogenase_NPB"/>
</dbReference>
<evidence type="ECO:0000256" key="2">
    <source>
        <dbReference type="ARBA" id="ARBA00023002"/>
    </source>
</evidence>
<evidence type="ECO:0000256" key="4">
    <source>
        <dbReference type="ARBA" id="ARBA00049364"/>
    </source>
</evidence>
<dbReference type="GO" id="GO:0004497">
    <property type="term" value="F:monooxygenase activity"/>
    <property type="evidence" value="ECO:0007669"/>
    <property type="project" value="UniProtKB-KW"/>
</dbReference>
<comment type="catalytic activity">
    <reaction evidence="4">
        <text>melleolide F + FADH2 + chloride + O2 = 6'-chloromelleolide F + FAD + 2 H2O + H(+)</text>
        <dbReference type="Rhea" id="RHEA:67160"/>
        <dbReference type="ChEBI" id="CHEBI:15377"/>
        <dbReference type="ChEBI" id="CHEBI:15378"/>
        <dbReference type="ChEBI" id="CHEBI:15379"/>
        <dbReference type="ChEBI" id="CHEBI:17996"/>
        <dbReference type="ChEBI" id="CHEBI:57692"/>
        <dbReference type="ChEBI" id="CHEBI:58307"/>
        <dbReference type="ChEBI" id="CHEBI:167712"/>
        <dbReference type="ChEBI" id="CHEBI:167713"/>
    </reaction>
    <physiologicalReaction direction="left-to-right" evidence="4">
        <dbReference type="Rhea" id="RHEA:67161"/>
    </physiologicalReaction>
</comment>
<keyword evidence="2" id="KW-0560">Oxidoreductase</keyword>
<dbReference type="AlphaFoldDB" id="A0A8H6YLB7"/>
<dbReference type="InterPro" id="IPR036188">
    <property type="entry name" value="FAD/NAD-bd_sf"/>
</dbReference>
<organism evidence="5 6">
    <name type="scientific">Mycena venus</name>
    <dbReference type="NCBI Taxonomy" id="2733690"/>
    <lineage>
        <taxon>Eukaryota</taxon>
        <taxon>Fungi</taxon>
        <taxon>Dikarya</taxon>
        <taxon>Basidiomycota</taxon>
        <taxon>Agaricomycotina</taxon>
        <taxon>Agaricomycetes</taxon>
        <taxon>Agaricomycetidae</taxon>
        <taxon>Agaricales</taxon>
        <taxon>Marasmiineae</taxon>
        <taxon>Mycenaceae</taxon>
        <taxon>Mycena</taxon>
    </lineage>
</organism>
<dbReference type="GO" id="GO:0044550">
    <property type="term" value="P:secondary metabolite biosynthetic process"/>
    <property type="evidence" value="ECO:0007669"/>
    <property type="project" value="UniProtKB-ARBA"/>
</dbReference>
<evidence type="ECO:0000313" key="5">
    <source>
        <dbReference type="EMBL" id="KAF7363225.1"/>
    </source>
</evidence>
<name>A0A8H6YLB7_9AGAR</name>
<keyword evidence="6" id="KW-1185">Reference proteome</keyword>
<protein>
    <submittedName>
        <fullName evidence="5">FAD/NAD(P)-binding domain-containing protein</fullName>
    </submittedName>
</protein>
<dbReference type="Pfam" id="PF04820">
    <property type="entry name" value="Trp_halogenase"/>
    <property type="match status" value="2"/>
</dbReference>
<dbReference type="GO" id="GO:0140907">
    <property type="term" value="F:flavin-dependent halogenase activity"/>
    <property type="evidence" value="ECO:0007669"/>
    <property type="project" value="UniProtKB-ARBA"/>
</dbReference>
<dbReference type="InterPro" id="IPR006905">
    <property type="entry name" value="Flavin_halogenase"/>
</dbReference>
<accession>A0A8H6YLB7</accession>
<dbReference type="PRINTS" id="PR00420">
    <property type="entry name" value="RNGMNOXGNASE"/>
</dbReference>
<proteinExistence type="inferred from homology"/>
<dbReference type="SUPFAM" id="SSF51905">
    <property type="entry name" value="FAD/NAD(P)-binding domain"/>
    <property type="match status" value="1"/>
</dbReference>
<dbReference type="Proteomes" id="UP000620124">
    <property type="component" value="Unassembled WGS sequence"/>
</dbReference>
<dbReference type="Gene3D" id="3.50.50.60">
    <property type="entry name" value="FAD/NAD(P)-binding domain"/>
    <property type="match status" value="1"/>
</dbReference>
<dbReference type="PANTHER" id="PTHR43747:SF5">
    <property type="entry name" value="FAD-BINDING DOMAIN-CONTAINING PROTEIN"/>
    <property type="match status" value="1"/>
</dbReference>
<evidence type="ECO:0000256" key="3">
    <source>
        <dbReference type="ARBA" id="ARBA00023033"/>
    </source>
</evidence>
<comment type="caution">
    <text evidence="5">The sequence shown here is derived from an EMBL/GenBank/DDBJ whole genome shotgun (WGS) entry which is preliminary data.</text>
</comment>
<keyword evidence="3" id="KW-0503">Monooxygenase</keyword>
<dbReference type="EMBL" id="JACAZI010000004">
    <property type="protein sequence ID" value="KAF7363225.1"/>
    <property type="molecule type" value="Genomic_DNA"/>
</dbReference>
<evidence type="ECO:0000313" key="6">
    <source>
        <dbReference type="Proteomes" id="UP000620124"/>
    </source>
</evidence>
<gene>
    <name evidence="5" type="ORF">MVEN_00675400</name>
</gene>
<sequence>MASQPPTHAKILVMGGGPAGSYAASCLQREGHEVVLFEAVKFPRYHVGESMIASMRGYLRFIGLAEDMANHGFLNKPGASFKLVHGLPDTYTSFIGLGPDFVSWNVIRSEMDELFLNHAEKQGVKVFQETRVDSIDFEGDPATSRPKAAHWKRKDGTTGKTEFDWLIDATGKAGIMSTKYLKNRLMRECLRNVAVWGYWTGVKRYAEGTIKANSGWFEALTDQTGWVWVIPLHDGTTSIGFVMHQDASNAKKATPMANGKTPTLTEHYLDQLQFVPGVRELIGEKGALIPGSVKSAGDFSYSASKYSGDHFRLIGDAANFVDPFFSSGVHIALTGGLTAALTICSSMKGEVDETTAQQWHDSKVGLAHTRFLFVVLGAYQQMHLQQFPVLGDVNAKDFDEAFSMFRPVIFGMSDSKTTLTDDRVQEMTNKFQSWFDPYVDEQSVMAVRERYGAEYVHVEAPVLGEDKIKSLVKEDAEAERVLKKVDVLKALADEVDVTGAMDRHPLLGYTANIKQGSLGLRKFVE</sequence>
<comment type="similarity">
    <text evidence="1">Belongs to the flavin-dependent halogenase family.</text>
</comment>
<dbReference type="PANTHER" id="PTHR43747">
    <property type="entry name" value="FAD-BINDING PROTEIN"/>
    <property type="match status" value="1"/>
</dbReference>